<dbReference type="GO" id="GO:0016740">
    <property type="term" value="F:transferase activity"/>
    <property type="evidence" value="ECO:0007669"/>
    <property type="project" value="UniProtKB-KW"/>
</dbReference>
<dbReference type="Proteomes" id="UP000292424">
    <property type="component" value="Chromosome"/>
</dbReference>
<reference evidence="1 2" key="1">
    <citation type="submission" date="2019-09" db="EMBL/GenBank/DDBJ databases">
        <title>Complete genome sequence of Arachidicoccus sp. B3-10 isolated from apple orchard soil.</title>
        <authorList>
            <person name="Kim H.S."/>
            <person name="Han K.-I."/>
            <person name="Suh M.K."/>
            <person name="Lee K.C."/>
            <person name="Eom M.K."/>
            <person name="Kim J.-S."/>
            <person name="Kang S.W."/>
            <person name="Sin Y."/>
            <person name="Lee J.-S."/>
        </authorList>
    </citation>
    <scope>NUCLEOTIDE SEQUENCE [LARGE SCALE GENOMIC DNA]</scope>
    <source>
        <strain evidence="1 2">B3-10</strain>
    </source>
</reference>
<dbReference type="EMBL" id="CP044016">
    <property type="protein sequence ID" value="QES90705.1"/>
    <property type="molecule type" value="Genomic_DNA"/>
</dbReference>
<keyword evidence="2" id="KW-1185">Reference proteome</keyword>
<keyword evidence="1" id="KW-0808">Transferase</keyword>
<evidence type="ECO:0000313" key="2">
    <source>
        <dbReference type="Proteomes" id="UP000292424"/>
    </source>
</evidence>
<accession>A0A5P2G5A4</accession>
<evidence type="ECO:0000313" key="1">
    <source>
        <dbReference type="EMBL" id="QES90705.1"/>
    </source>
</evidence>
<dbReference type="RefSeq" id="WP_131331690.1">
    <property type="nucleotide sequence ID" value="NZ_CP044016.1"/>
</dbReference>
<dbReference type="AlphaFoldDB" id="A0A5P2G5A4"/>
<name>A0A5P2G5A4_9BACT</name>
<gene>
    <name evidence="1" type="ORF">E0W69_019290</name>
</gene>
<dbReference type="InterPro" id="IPR018775">
    <property type="entry name" value="RlaP"/>
</dbReference>
<protein>
    <submittedName>
        <fullName evidence="1">Nucleotidyltransferase</fullName>
    </submittedName>
</protein>
<dbReference type="PANTHER" id="PTHR34817:SF2">
    <property type="entry name" value="NUCLEOTIDYLTRANSFERASE"/>
    <property type="match status" value="1"/>
</dbReference>
<dbReference type="PANTHER" id="PTHR34817">
    <property type="entry name" value="NUCLEOTIDYLTRANSFERASE"/>
    <property type="match status" value="1"/>
</dbReference>
<sequence length="253" mass="29453">MKNKILELYKAKHEIPLFYCESGSRLWGIASPDSDYDVRGIHLQSKEQYFGFKKEPDSLSKMNGLFDFESFSLDKFCQLILKSNPNLLEWLRSDLVYFNELPNWENFRAEVLKNIDMSALYFHYLSLAKGNIALFETGKKAYYKVVFYAIRGLLSADLAAQNIMPELDILKLRNQLGKNNELTDLLENSIDQKRNSNEKEPIEEELRAPILVILKGYLLKLQNLNISKFGPNTKLEIVLKDYNYAVKERIYLS</sequence>
<dbReference type="OrthoDB" id="9796845at2"/>
<proteinExistence type="predicted"/>
<dbReference type="KEGG" id="arac:E0W69_019290"/>
<dbReference type="Pfam" id="PF10127">
    <property type="entry name" value="RlaP"/>
    <property type="match status" value="1"/>
</dbReference>
<organism evidence="1 2">
    <name type="scientific">Rhizosphaericola mali</name>
    <dbReference type="NCBI Taxonomy" id="2545455"/>
    <lineage>
        <taxon>Bacteria</taxon>
        <taxon>Pseudomonadati</taxon>
        <taxon>Bacteroidota</taxon>
        <taxon>Chitinophagia</taxon>
        <taxon>Chitinophagales</taxon>
        <taxon>Chitinophagaceae</taxon>
        <taxon>Rhizosphaericola</taxon>
    </lineage>
</organism>